<evidence type="ECO:0000313" key="2">
    <source>
        <dbReference type="EMBL" id="KAK3609598.1"/>
    </source>
</evidence>
<evidence type="ECO:0000256" key="1">
    <source>
        <dbReference type="SAM" id="MobiDB-lite"/>
    </source>
</evidence>
<reference evidence="2" key="2">
    <citation type="journal article" date="2021" name="Genome Biol. Evol.">
        <title>Developing a high-quality reference genome for a parasitic bivalve with doubly uniparental inheritance (Bivalvia: Unionida).</title>
        <authorList>
            <person name="Smith C.H."/>
        </authorList>
    </citation>
    <scope>NUCLEOTIDE SEQUENCE</scope>
    <source>
        <strain evidence="2">CHS0354</strain>
        <tissue evidence="2">Mantle</tissue>
    </source>
</reference>
<accession>A0AAE0WBX0</accession>
<comment type="caution">
    <text evidence="2">The sequence shown here is derived from an EMBL/GenBank/DDBJ whole genome shotgun (WGS) entry which is preliminary data.</text>
</comment>
<evidence type="ECO:0000313" key="3">
    <source>
        <dbReference type="Proteomes" id="UP001195483"/>
    </source>
</evidence>
<gene>
    <name evidence="2" type="ORF">CHS0354_038597</name>
</gene>
<feature type="region of interest" description="Disordered" evidence="1">
    <location>
        <begin position="65"/>
        <end position="97"/>
    </location>
</feature>
<organism evidence="2 3">
    <name type="scientific">Potamilus streckersoni</name>
    <dbReference type="NCBI Taxonomy" id="2493646"/>
    <lineage>
        <taxon>Eukaryota</taxon>
        <taxon>Metazoa</taxon>
        <taxon>Spiralia</taxon>
        <taxon>Lophotrochozoa</taxon>
        <taxon>Mollusca</taxon>
        <taxon>Bivalvia</taxon>
        <taxon>Autobranchia</taxon>
        <taxon>Heteroconchia</taxon>
        <taxon>Palaeoheterodonta</taxon>
        <taxon>Unionida</taxon>
        <taxon>Unionoidea</taxon>
        <taxon>Unionidae</taxon>
        <taxon>Ambleminae</taxon>
        <taxon>Lampsilini</taxon>
        <taxon>Potamilus</taxon>
    </lineage>
</organism>
<keyword evidence="3" id="KW-1185">Reference proteome</keyword>
<name>A0AAE0WBX0_9BIVA</name>
<protein>
    <submittedName>
        <fullName evidence="2">Uncharacterized protein</fullName>
    </submittedName>
</protein>
<dbReference type="AlphaFoldDB" id="A0AAE0WBX0"/>
<feature type="compositionally biased region" description="Polar residues" evidence="1">
    <location>
        <begin position="78"/>
        <end position="97"/>
    </location>
</feature>
<proteinExistence type="predicted"/>
<sequence>MHQDRIKLEMLKDDQQLTAEVIFDLVQAAWEQLKIPEECSIGQALYDVEVYTYLGNDMSSKLEEEMRTTGSEFAKLVTPSQCSRQSGPAGKSASTPR</sequence>
<reference evidence="2" key="1">
    <citation type="journal article" date="2021" name="Genome Biol. Evol.">
        <title>A High-Quality Reference Genome for a Parasitic Bivalve with Doubly Uniparental Inheritance (Bivalvia: Unionida).</title>
        <authorList>
            <person name="Smith C.H."/>
        </authorList>
    </citation>
    <scope>NUCLEOTIDE SEQUENCE</scope>
    <source>
        <strain evidence="2">CHS0354</strain>
    </source>
</reference>
<dbReference type="EMBL" id="JAEAOA010002242">
    <property type="protein sequence ID" value="KAK3609598.1"/>
    <property type="molecule type" value="Genomic_DNA"/>
</dbReference>
<dbReference type="Proteomes" id="UP001195483">
    <property type="component" value="Unassembled WGS sequence"/>
</dbReference>
<reference evidence="2" key="3">
    <citation type="submission" date="2023-05" db="EMBL/GenBank/DDBJ databases">
        <authorList>
            <person name="Smith C.H."/>
        </authorList>
    </citation>
    <scope>NUCLEOTIDE SEQUENCE</scope>
    <source>
        <strain evidence="2">CHS0354</strain>
        <tissue evidence="2">Mantle</tissue>
    </source>
</reference>